<evidence type="ECO:0000259" key="2">
    <source>
        <dbReference type="Pfam" id="PF03478"/>
    </source>
</evidence>
<proteinExistence type="predicted"/>
<evidence type="ECO:0000256" key="1">
    <source>
        <dbReference type="SAM" id="MobiDB-lite"/>
    </source>
</evidence>
<keyword evidence="4" id="KW-1185">Reference proteome</keyword>
<evidence type="ECO:0000313" key="3">
    <source>
        <dbReference type="EMBL" id="GKU86721.1"/>
    </source>
</evidence>
<comment type="caution">
    <text evidence="3">The sequence shown here is derived from an EMBL/GenBank/DDBJ whole genome shotgun (WGS) entry which is preliminary data.</text>
</comment>
<sequence>MADKTQEALTKKQNGGHWKRSLDKEAENWKGVCKAWHSASSTSSAMVESLPNRDPCFLLYGSSVTPQCKLVLESCNKYYTVTIPDLVGATCIASKQGWLLIFRRRSMFFCPFSGAKINLPEFPHKVFHGGASFSSTPTSPDCVVCAVCETDEDGTKKTECWELRRNATVWTMRDTTNRSMTHMTYCVYHEDSFSFCNNEDYGVTFYIKHGSLSRPFRVYHTTELKPGVKYLPWKRHIVEMDRVKEVLGLAEELTVPTCETVLAGNDNRIIINIPGECESDCLKGVWIQPRFHQIVAEQRW</sequence>
<dbReference type="Pfam" id="PF03478">
    <property type="entry name" value="Beta-prop_KIB1-4"/>
    <property type="match status" value="1"/>
</dbReference>
<protein>
    <recommendedName>
        <fullName evidence="2">KIB1-4 beta-propeller domain-containing protein</fullName>
    </recommendedName>
</protein>
<feature type="region of interest" description="Disordered" evidence="1">
    <location>
        <begin position="1"/>
        <end position="20"/>
    </location>
</feature>
<reference evidence="3 4" key="1">
    <citation type="journal article" date="2021" name="Commun. Biol.">
        <title>The genome of Shorea leprosula (Dipterocarpaceae) highlights the ecological relevance of drought in aseasonal tropical rainforests.</title>
        <authorList>
            <person name="Ng K.K.S."/>
            <person name="Kobayashi M.J."/>
            <person name="Fawcett J.A."/>
            <person name="Hatakeyama M."/>
            <person name="Paape T."/>
            <person name="Ng C.H."/>
            <person name="Ang C.C."/>
            <person name="Tnah L.H."/>
            <person name="Lee C.T."/>
            <person name="Nishiyama T."/>
            <person name="Sese J."/>
            <person name="O'Brien M.J."/>
            <person name="Copetti D."/>
            <person name="Mohd Noor M.I."/>
            <person name="Ong R.C."/>
            <person name="Putra M."/>
            <person name="Sireger I.Z."/>
            <person name="Indrioko S."/>
            <person name="Kosugi Y."/>
            <person name="Izuno A."/>
            <person name="Isagi Y."/>
            <person name="Lee S.L."/>
            <person name="Shimizu K.K."/>
        </authorList>
    </citation>
    <scope>NUCLEOTIDE SEQUENCE [LARGE SCALE GENOMIC DNA]</scope>
    <source>
        <strain evidence="3">214</strain>
    </source>
</reference>
<name>A0AAV5HMM8_9ROSI</name>
<dbReference type="EMBL" id="BPVZ01000001">
    <property type="protein sequence ID" value="GKU86721.1"/>
    <property type="molecule type" value="Genomic_DNA"/>
</dbReference>
<feature type="domain" description="KIB1-4 beta-propeller" evidence="2">
    <location>
        <begin position="76"/>
        <end position="208"/>
    </location>
</feature>
<feature type="compositionally biased region" description="Basic and acidic residues" evidence="1">
    <location>
        <begin position="1"/>
        <end position="10"/>
    </location>
</feature>
<organism evidence="3 4">
    <name type="scientific">Rubroshorea leprosula</name>
    <dbReference type="NCBI Taxonomy" id="152421"/>
    <lineage>
        <taxon>Eukaryota</taxon>
        <taxon>Viridiplantae</taxon>
        <taxon>Streptophyta</taxon>
        <taxon>Embryophyta</taxon>
        <taxon>Tracheophyta</taxon>
        <taxon>Spermatophyta</taxon>
        <taxon>Magnoliopsida</taxon>
        <taxon>eudicotyledons</taxon>
        <taxon>Gunneridae</taxon>
        <taxon>Pentapetalae</taxon>
        <taxon>rosids</taxon>
        <taxon>malvids</taxon>
        <taxon>Malvales</taxon>
        <taxon>Dipterocarpaceae</taxon>
        <taxon>Rubroshorea</taxon>
    </lineage>
</organism>
<dbReference type="InterPro" id="IPR005174">
    <property type="entry name" value="KIB1-4_b-propeller"/>
</dbReference>
<gene>
    <name evidence="3" type="ORF">SLEP1_g1211</name>
</gene>
<dbReference type="PANTHER" id="PTHR33127">
    <property type="entry name" value="TRANSMEMBRANE PROTEIN"/>
    <property type="match status" value="1"/>
</dbReference>
<dbReference type="PANTHER" id="PTHR33127:SF20">
    <property type="entry name" value="F-BOX DOMAIN-CONTAINING PROTEIN"/>
    <property type="match status" value="1"/>
</dbReference>
<dbReference type="AlphaFoldDB" id="A0AAV5HMM8"/>
<accession>A0AAV5HMM8</accession>
<evidence type="ECO:0000313" key="4">
    <source>
        <dbReference type="Proteomes" id="UP001054252"/>
    </source>
</evidence>
<dbReference type="Proteomes" id="UP001054252">
    <property type="component" value="Unassembled WGS sequence"/>
</dbReference>